<keyword evidence="2" id="KW-0808">Transferase</keyword>
<dbReference type="PANTHER" id="PTHR21015">
    <property type="entry name" value="UDP-N-ACETYLGLUCOSAMINE--N-ACETYLMURAMYL-(PENTAPEPTIDE) PYROPHOSPHORYL-UNDECAPRENOL N-ACETYLGLUCOSAMINE TRANSFERASE 1"/>
    <property type="match status" value="1"/>
</dbReference>
<dbReference type="EMBL" id="CYHE01000005">
    <property type="protein sequence ID" value="CUA96184.1"/>
    <property type="molecule type" value="Genomic_DNA"/>
</dbReference>
<dbReference type="AlphaFoldDB" id="A0A0K6HZ37"/>
<organism evidence="2 3">
    <name type="scientific">Pannonibacter indicus</name>
    <dbReference type="NCBI Taxonomy" id="466044"/>
    <lineage>
        <taxon>Bacteria</taxon>
        <taxon>Pseudomonadati</taxon>
        <taxon>Pseudomonadota</taxon>
        <taxon>Alphaproteobacteria</taxon>
        <taxon>Hyphomicrobiales</taxon>
        <taxon>Stappiaceae</taxon>
        <taxon>Pannonibacter</taxon>
    </lineage>
</organism>
<proteinExistence type="predicted"/>
<protein>
    <submittedName>
        <fullName evidence="2">Predicted glycosyl transferase</fullName>
    </submittedName>
</protein>
<accession>A0A0K6HZ37</accession>
<dbReference type="SUPFAM" id="SSF53756">
    <property type="entry name" value="UDP-Glycosyltransferase/glycogen phosphorylase"/>
    <property type="match status" value="1"/>
</dbReference>
<evidence type="ECO:0000259" key="1">
    <source>
        <dbReference type="Pfam" id="PF04101"/>
    </source>
</evidence>
<evidence type="ECO:0000313" key="2">
    <source>
        <dbReference type="EMBL" id="CUA96184.1"/>
    </source>
</evidence>
<dbReference type="OrthoDB" id="503443at2"/>
<gene>
    <name evidence="2" type="ORF">Ga0061067_10562</name>
</gene>
<dbReference type="Pfam" id="PF04101">
    <property type="entry name" value="Glyco_tran_28_C"/>
    <property type="match status" value="1"/>
</dbReference>
<dbReference type="RefSeq" id="WP_055455583.1">
    <property type="nucleotide sequence ID" value="NZ_CYHE01000005.1"/>
</dbReference>
<keyword evidence="3" id="KW-1185">Reference proteome</keyword>
<name>A0A0K6HZ37_9HYPH</name>
<sequence length="390" mass="42158">MTSTSTRPLHAFIHVQHLLGTGHAVRAAAIGQALATRGVDVTLAAGNILPPTLDVSGLNVIALPPVRSPDAVFNRLVTPEGTDIDEAWMARRAEATMAAFTARPVDILLTETYPFGRRQFEFELAPLLAHARALPQRPLTASSIRDILVRKQQLWKEEWMADQALASYDRVLVHSDPDFVELGDSFPFADRIAHLVRYTGYVSTDGRPEAPGEDGRDEVILSCGGGAVSAALIEAALGARALSARANDARWRLLVGHDVEAEAFVSYVARAPDGMIVERARRDFPNLLTRARLSVSQVGYNTVLDILRAGVPSVLVPFAQVKETEQTQRAEALAGHRRAVMLAEKDLSAATLARAVDEALSLPPTATSVRLGGAEASADILLKDLEEFRT</sequence>
<reference evidence="3" key="1">
    <citation type="submission" date="2015-08" db="EMBL/GenBank/DDBJ databases">
        <authorList>
            <person name="Varghese N."/>
        </authorList>
    </citation>
    <scope>NUCLEOTIDE SEQUENCE [LARGE SCALE GENOMIC DNA]</scope>
    <source>
        <strain evidence="3">DSM 23407</strain>
    </source>
</reference>
<evidence type="ECO:0000313" key="3">
    <source>
        <dbReference type="Proteomes" id="UP000183900"/>
    </source>
</evidence>
<dbReference type="InterPro" id="IPR007235">
    <property type="entry name" value="Glyco_trans_28_C"/>
</dbReference>
<dbReference type="PANTHER" id="PTHR21015:SF28">
    <property type="entry name" value="SLL1722 PROTEIN"/>
    <property type="match status" value="1"/>
</dbReference>
<feature type="domain" description="Glycosyl transferase family 28 C-terminal" evidence="1">
    <location>
        <begin position="223"/>
        <end position="363"/>
    </location>
</feature>
<dbReference type="Proteomes" id="UP000183900">
    <property type="component" value="Unassembled WGS sequence"/>
</dbReference>
<dbReference type="GO" id="GO:0016758">
    <property type="term" value="F:hexosyltransferase activity"/>
    <property type="evidence" value="ECO:0007669"/>
    <property type="project" value="InterPro"/>
</dbReference>
<dbReference type="Gene3D" id="3.40.50.2000">
    <property type="entry name" value="Glycogen Phosphorylase B"/>
    <property type="match status" value="1"/>
</dbReference>